<accession>A0AAU7PFH8</accession>
<sequence>MTSRNSLLTPLSDSDLDKLYDTRFMCCVLSLDYDFTRRVGRVIMREHDCCDMVGCIEVFEKIDPNVKEVETYSGEKLDTFYRLGEDNKWAAFQPR</sequence>
<protein>
    <submittedName>
        <fullName evidence="1">Uncharacterized protein</fullName>
    </submittedName>
</protein>
<proteinExistence type="predicted"/>
<organism evidence="1">
    <name type="scientific">Burkholderia phage vB_BgluM-SURPRISE13</name>
    <dbReference type="NCBI Taxonomy" id="3159457"/>
    <lineage>
        <taxon>Viruses</taxon>
    </lineage>
</organism>
<gene>
    <name evidence="1" type="ORF">SURPRISE13_152</name>
</gene>
<reference evidence="1" key="1">
    <citation type="submission" date="2024-05" db="EMBL/GenBank/DDBJ databases">
        <title>Isolation and characterization of the novel Burkholderia jumbo bacteriophage Surprise13.</title>
        <authorList>
            <person name="Supina B.S.I."/>
            <person name="Dennis J."/>
        </authorList>
    </citation>
    <scope>NUCLEOTIDE SEQUENCE</scope>
</reference>
<dbReference type="EMBL" id="PP856017">
    <property type="protein sequence ID" value="XBS47738.1"/>
    <property type="molecule type" value="Genomic_DNA"/>
</dbReference>
<name>A0AAU7PFH8_9VIRU</name>
<evidence type="ECO:0000313" key="1">
    <source>
        <dbReference type="EMBL" id="XBS47738.1"/>
    </source>
</evidence>